<dbReference type="RefSeq" id="WP_158870225.1">
    <property type="nucleotide sequence ID" value="NZ_CP046401.1"/>
</dbReference>
<dbReference type="InterPro" id="IPR008979">
    <property type="entry name" value="Galactose-bd-like_sf"/>
</dbReference>
<organism evidence="2 3">
    <name type="scientific">Maribellus comscasis</name>
    <dbReference type="NCBI Taxonomy" id="2681766"/>
    <lineage>
        <taxon>Bacteria</taxon>
        <taxon>Pseudomonadati</taxon>
        <taxon>Bacteroidota</taxon>
        <taxon>Bacteroidia</taxon>
        <taxon>Marinilabiliales</taxon>
        <taxon>Prolixibacteraceae</taxon>
        <taxon>Maribellus</taxon>
    </lineage>
</organism>
<dbReference type="AlphaFoldDB" id="A0A6I6JUX3"/>
<evidence type="ECO:0000313" key="3">
    <source>
        <dbReference type="Proteomes" id="UP000428260"/>
    </source>
</evidence>
<reference evidence="2 3" key="1">
    <citation type="submission" date="2019-11" db="EMBL/GenBank/DDBJ databases">
        <authorList>
            <person name="Zheng R.K."/>
            <person name="Sun C.M."/>
        </authorList>
    </citation>
    <scope>NUCLEOTIDE SEQUENCE [LARGE SCALE GENOMIC DNA]</scope>
    <source>
        <strain evidence="2 3">WC007</strain>
    </source>
</reference>
<name>A0A6I6JUX3_9BACT</name>
<gene>
    <name evidence="2" type="ORF">GM418_25470</name>
</gene>
<evidence type="ECO:0000313" key="2">
    <source>
        <dbReference type="EMBL" id="QGY46886.1"/>
    </source>
</evidence>
<protein>
    <recommendedName>
        <fullName evidence="4">Peptidase M23 domain-containing protein</fullName>
    </recommendedName>
</protein>
<keyword evidence="3" id="KW-1185">Reference proteome</keyword>
<dbReference type="SUPFAM" id="SSF49785">
    <property type="entry name" value="Galactose-binding domain-like"/>
    <property type="match status" value="1"/>
</dbReference>
<proteinExistence type="predicted"/>
<sequence length="459" mass="52522">MKKLIIIFYLLLSLLPRGMAQDTIPDFSWGNAHYFNLNEGDSCTFNRVNIKLLRIENHYNHIKVGEDTICIKVSRRTLPVLSNGLRFFVADNKNVKSITSDSLVHGLLTKDALICVSDYQEPLLNPYKYSFPVNFNDGFIWNTEVDGYMFAYMGEDNKDGEKYYRSHEGIDLDLSDARGLEKHWIVALENSEVEWIEEYEAGNEKAACVLLRSESTPQIFYVYEGLLAKSLEIRKGHKIIQGEILGTVWGDENDGFLQLSVVNSTDVPQYAERFNNAVNFFPQLFLLYYNQTFSLNKNYSKGRIVFGKNGKASDENKTNIHSYENYIGKGWLFDHWNISQRVDCICNGDESNARLNKVLFAGSPAEKKNPENNYDYEISVSNGTYRIRAKVGDLEFPSWQKVELEAIEAGTFDLDAGEYKWTNERVVKVNDGKLSVRIHVDSSNRKVAGLSEIVFQKVN</sequence>
<keyword evidence="1" id="KW-0732">Signal</keyword>
<dbReference type="EMBL" id="CP046401">
    <property type="protein sequence ID" value="QGY46886.1"/>
    <property type="molecule type" value="Genomic_DNA"/>
</dbReference>
<feature type="chain" id="PRO_5026283516" description="Peptidase M23 domain-containing protein" evidence="1">
    <location>
        <begin position="21"/>
        <end position="459"/>
    </location>
</feature>
<dbReference type="KEGG" id="mcos:GM418_25470"/>
<accession>A0A6I6JUX3</accession>
<dbReference type="Gene3D" id="2.60.120.430">
    <property type="entry name" value="Galactose-binding lectin"/>
    <property type="match status" value="1"/>
</dbReference>
<evidence type="ECO:0000256" key="1">
    <source>
        <dbReference type="SAM" id="SignalP"/>
    </source>
</evidence>
<feature type="signal peptide" evidence="1">
    <location>
        <begin position="1"/>
        <end position="20"/>
    </location>
</feature>
<evidence type="ECO:0008006" key="4">
    <source>
        <dbReference type="Google" id="ProtNLM"/>
    </source>
</evidence>
<dbReference type="Proteomes" id="UP000428260">
    <property type="component" value="Chromosome"/>
</dbReference>